<proteinExistence type="predicted"/>
<dbReference type="PANTHER" id="PTHR42915">
    <property type="entry name" value="HYPOTHETICAL 460 KDA PROTEIN IN FEUA-SIGW INTERGENIC REGION [PRECURSOR]"/>
    <property type="match status" value="1"/>
</dbReference>
<feature type="domain" description="Peptidoglycan beta-N-acetylmuramidase NamZ C-terminal" evidence="4">
    <location>
        <begin position="271"/>
        <end position="414"/>
    </location>
</feature>
<dbReference type="Proteomes" id="UP000638732">
    <property type="component" value="Unassembled WGS sequence"/>
</dbReference>
<evidence type="ECO:0000259" key="4">
    <source>
        <dbReference type="Pfam" id="PF20732"/>
    </source>
</evidence>
<dbReference type="Pfam" id="PF20732">
    <property type="entry name" value="NamZ_C"/>
    <property type="match status" value="1"/>
</dbReference>
<feature type="signal peptide" evidence="2">
    <location>
        <begin position="1"/>
        <end position="20"/>
    </location>
</feature>
<dbReference type="PIRSF" id="PIRSF016719">
    <property type="entry name" value="UCP016719"/>
    <property type="match status" value="1"/>
</dbReference>
<dbReference type="Pfam" id="PF07075">
    <property type="entry name" value="NamZ_N"/>
    <property type="match status" value="1"/>
</dbReference>
<evidence type="ECO:0000256" key="2">
    <source>
        <dbReference type="SAM" id="SignalP"/>
    </source>
</evidence>
<dbReference type="AlphaFoldDB" id="A0A966DQD7"/>
<evidence type="ECO:0000313" key="6">
    <source>
        <dbReference type="Proteomes" id="UP000638732"/>
    </source>
</evidence>
<keyword evidence="2" id="KW-0732">Signal</keyword>
<protein>
    <submittedName>
        <fullName evidence="5">DUF1343 domain-containing protein</fullName>
    </submittedName>
</protein>
<evidence type="ECO:0000256" key="1">
    <source>
        <dbReference type="SAM" id="MobiDB-lite"/>
    </source>
</evidence>
<dbReference type="InterPro" id="IPR048502">
    <property type="entry name" value="NamZ_N"/>
</dbReference>
<dbReference type="GO" id="GO:0033922">
    <property type="term" value="F:peptidoglycan beta-N-acetylmuramidase activity"/>
    <property type="evidence" value="ECO:0007669"/>
    <property type="project" value="InterPro"/>
</dbReference>
<feature type="domain" description="Peptidoglycan beta-N-acetylmuramidase NamZ N-terminal" evidence="3">
    <location>
        <begin position="67"/>
        <end position="267"/>
    </location>
</feature>
<feature type="compositionally biased region" description="Basic residues" evidence="1">
    <location>
        <begin position="22"/>
        <end position="40"/>
    </location>
</feature>
<evidence type="ECO:0000313" key="5">
    <source>
        <dbReference type="EMBL" id="NCD67928.1"/>
    </source>
</evidence>
<dbReference type="RefSeq" id="WP_166583955.1">
    <property type="nucleotide sequence ID" value="NZ_WWEO01000031.1"/>
</dbReference>
<name>A0A966DQD7_9SPHI</name>
<reference evidence="5" key="1">
    <citation type="submission" date="2020-01" db="EMBL/GenBank/DDBJ databases">
        <authorList>
            <person name="Seo Y.L."/>
        </authorList>
    </citation>
    <scope>NUCLEOTIDE SEQUENCE</scope>
    <source>
        <strain evidence="5">R11</strain>
    </source>
</reference>
<organism evidence="5 6">
    <name type="scientific">Mucilaginibacter agri</name>
    <dbReference type="NCBI Taxonomy" id="2695265"/>
    <lineage>
        <taxon>Bacteria</taxon>
        <taxon>Pseudomonadati</taxon>
        <taxon>Bacteroidota</taxon>
        <taxon>Sphingobacteriia</taxon>
        <taxon>Sphingobacteriales</taxon>
        <taxon>Sphingobacteriaceae</taxon>
        <taxon>Mucilaginibacter</taxon>
    </lineage>
</organism>
<comment type="caution">
    <text evidence="5">The sequence shown here is derived from an EMBL/GenBank/DDBJ whole genome shotgun (WGS) entry which is preliminary data.</text>
</comment>
<dbReference type="InterPro" id="IPR048503">
    <property type="entry name" value="NamZ_C"/>
</dbReference>
<dbReference type="Gene3D" id="3.90.1150.140">
    <property type="match status" value="1"/>
</dbReference>
<accession>A0A966DQD7</accession>
<dbReference type="InterPro" id="IPR008302">
    <property type="entry name" value="NamZ"/>
</dbReference>
<dbReference type="Gene3D" id="3.40.50.12170">
    <property type="entry name" value="Uncharacterised protein PF07075, DUF1343"/>
    <property type="match status" value="1"/>
</dbReference>
<feature type="region of interest" description="Disordered" evidence="1">
    <location>
        <begin position="22"/>
        <end position="51"/>
    </location>
</feature>
<dbReference type="PANTHER" id="PTHR42915:SF1">
    <property type="entry name" value="PEPTIDOGLYCAN BETA-N-ACETYLMURAMIDASE NAMZ"/>
    <property type="match status" value="1"/>
</dbReference>
<keyword evidence="6" id="KW-1185">Reference proteome</keyword>
<evidence type="ECO:0000259" key="3">
    <source>
        <dbReference type="Pfam" id="PF07075"/>
    </source>
</evidence>
<reference evidence="5" key="2">
    <citation type="submission" date="2020-10" db="EMBL/GenBank/DDBJ databases">
        <title>Mucilaginibacter sp. nov., isolated from soil.</title>
        <authorList>
            <person name="Jeon C.O."/>
        </authorList>
    </citation>
    <scope>NUCLEOTIDE SEQUENCE</scope>
    <source>
        <strain evidence="5">R11</strain>
    </source>
</reference>
<feature type="chain" id="PRO_5037247397" evidence="2">
    <location>
        <begin position="21"/>
        <end position="415"/>
    </location>
</feature>
<sequence>MNKICSFLIVLGLLGTTVSAQHKKHKHSSGSSHKSSHKHTSAAISGNPIPGADQTDEYLGYLKGKNIGMVVNQTSVIGKNLTPSPDSLLKLGVSVKKVFGPEHGFRGNSSNGAKVNDEVDSQTGLPVISLYGKHYKPTVDDLKGIDLMIFDIQDVGTRFYTYISTLHYVMEACAEQNVELMILDRPNPNGYLVDGPILDTAFRSFVGMHPIPVSHGMTIGEYAQMINGEGWLKNHIQCKLKIIKIASYTHKMAYKLPVFPSPNLNTQQSILLYPSICFFEGTTLSLGRGTEFPFTMIGHPGFKGTYKFTFTPVSIPGKSDNPPLKDRLCYGIDLRNYDTDQLKRSGKLNLSWLITMYKNYPDQTHFFNAYFTKLAGTDTLRKQIEQGLTEKEIRQSWEPALSDFKAKREKYLLYE</sequence>
<dbReference type="EMBL" id="WWEO01000031">
    <property type="protein sequence ID" value="NCD67928.1"/>
    <property type="molecule type" value="Genomic_DNA"/>
</dbReference>
<gene>
    <name evidence="5" type="ORF">GSY63_01005</name>
</gene>